<dbReference type="KEGG" id="vvy:VVA0542"/>
<dbReference type="AlphaFoldDB" id="Q7MEX8"/>
<evidence type="ECO:0000313" key="2">
    <source>
        <dbReference type="Proteomes" id="UP000002675"/>
    </source>
</evidence>
<dbReference type="HOGENOM" id="CLU_2978134_0_0_6"/>
<reference evidence="1 2" key="1">
    <citation type="journal article" date="2003" name="Genome Res.">
        <title>Comparative genome analysis of Vibrio vulnificus, a marine pathogen.</title>
        <authorList>
            <person name="Chen C.Y."/>
            <person name="Wu K.M."/>
            <person name="Chang Y.C."/>
            <person name="Chang C.H."/>
            <person name="Tsai H.C."/>
            <person name="Liao T.L."/>
            <person name="Liu Y.M."/>
            <person name="Chen H.J."/>
            <person name="Shen A.B."/>
            <person name="Li J.C."/>
            <person name="Su T.L."/>
            <person name="Shao C.P."/>
            <person name="Lee C.T."/>
            <person name="Hor L.I."/>
            <person name="Tsai S.F."/>
        </authorList>
    </citation>
    <scope>NUCLEOTIDE SEQUENCE [LARGE SCALE GENOMIC DNA]</scope>
    <source>
        <strain evidence="1 2">YJ016</strain>
    </source>
</reference>
<proteinExistence type="predicted"/>
<accession>Q7MEX8</accession>
<evidence type="ECO:0000313" key="1">
    <source>
        <dbReference type="EMBL" id="BAC96568.1"/>
    </source>
</evidence>
<sequence length="58" mass="6711">MVGGLTDQTRAKLLYRHYCPIGTEVNDKAKRVNPLRVCFNDLEKCRWEVYLGKSDHAT</sequence>
<dbReference type="EMBL" id="BA000038">
    <property type="protein sequence ID" value="BAC96568.1"/>
    <property type="molecule type" value="Genomic_DNA"/>
</dbReference>
<protein>
    <submittedName>
        <fullName evidence="1">Uncharacterized protein</fullName>
    </submittedName>
</protein>
<name>Q7MEX8_VIBVY</name>
<dbReference type="Proteomes" id="UP000002675">
    <property type="component" value="Chromosome II"/>
</dbReference>
<organism evidence="1 2">
    <name type="scientific">Vibrio vulnificus (strain YJ016)</name>
    <dbReference type="NCBI Taxonomy" id="196600"/>
    <lineage>
        <taxon>Bacteria</taxon>
        <taxon>Pseudomonadati</taxon>
        <taxon>Pseudomonadota</taxon>
        <taxon>Gammaproteobacteria</taxon>
        <taxon>Vibrionales</taxon>
        <taxon>Vibrionaceae</taxon>
        <taxon>Vibrio</taxon>
    </lineage>
</organism>
<gene>
    <name evidence="1" type="ordered locus">VVA0542</name>
</gene>